<dbReference type="InterPro" id="IPR029058">
    <property type="entry name" value="AB_hydrolase_fold"/>
</dbReference>
<evidence type="ECO:0008006" key="5">
    <source>
        <dbReference type="Google" id="ProtNLM"/>
    </source>
</evidence>
<dbReference type="OrthoDB" id="424610at2759"/>
<accession>E1ZEV0</accession>
<dbReference type="Proteomes" id="UP000008141">
    <property type="component" value="Unassembled WGS sequence"/>
</dbReference>
<dbReference type="Gene3D" id="3.40.50.1820">
    <property type="entry name" value="alpha/beta hydrolase"/>
    <property type="match status" value="1"/>
</dbReference>
<sequence length="192" mass="20311">EGQRGALLYVPATYSPGAPTPLILSLHGAGGDAQGGLSHLVGHADAFGCLLLSPQSKGSTWDMLRGGYGPDVAFINKALQQTFDQYSVDPRRICASGFSDGASYALSLGVANGDLLTHMAAFSPGFMRPPATVGRPLVYISHGQHDRVLRIAYCSRRLVPHLEAAGYAVVYSEFDGPHTVPPSIAKEALGWF</sequence>
<dbReference type="SUPFAM" id="SSF53474">
    <property type="entry name" value="alpha/beta-Hydrolases"/>
    <property type="match status" value="1"/>
</dbReference>
<evidence type="ECO:0000256" key="1">
    <source>
        <dbReference type="ARBA" id="ARBA00022729"/>
    </source>
</evidence>
<dbReference type="GeneID" id="17354996"/>
<dbReference type="InParanoid" id="E1ZEV0"/>
<keyword evidence="1" id="KW-0732">Signal</keyword>
<keyword evidence="4" id="KW-1185">Reference proteome</keyword>
<proteinExistence type="predicted"/>
<dbReference type="AlphaFoldDB" id="E1ZEV0"/>
<dbReference type="KEGG" id="cvr:CHLNCDRAFT_11099"/>
<evidence type="ECO:0000313" key="4">
    <source>
        <dbReference type="Proteomes" id="UP000008141"/>
    </source>
</evidence>
<dbReference type="GO" id="GO:0016787">
    <property type="term" value="F:hydrolase activity"/>
    <property type="evidence" value="ECO:0007669"/>
    <property type="project" value="UniProtKB-KW"/>
</dbReference>
<dbReference type="InterPro" id="IPR050955">
    <property type="entry name" value="Plant_Biomass_Hydrol_Est"/>
</dbReference>
<dbReference type="RefSeq" id="XP_005847823.1">
    <property type="nucleotide sequence ID" value="XM_005847761.1"/>
</dbReference>
<dbReference type="eggNOG" id="ENOG502R8QZ">
    <property type="taxonomic scope" value="Eukaryota"/>
</dbReference>
<name>E1ZEV0_CHLVA</name>
<reference evidence="3 4" key="1">
    <citation type="journal article" date="2010" name="Plant Cell">
        <title>The Chlorella variabilis NC64A genome reveals adaptation to photosymbiosis, coevolution with viruses, and cryptic sex.</title>
        <authorList>
            <person name="Blanc G."/>
            <person name="Duncan G."/>
            <person name="Agarkova I."/>
            <person name="Borodovsky M."/>
            <person name="Gurnon J."/>
            <person name="Kuo A."/>
            <person name="Lindquist E."/>
            <person name="Lucas S."/>
            <person name="Pangilinan J."/>
            <person name="Polle J."/>
            <person name="Salamov A."/>
            <person name="Terry A."/>
            <person name="Yamada T."/>
            <person name="Dunigan D.D."/>
            <person name="Grigoriev I.V."/>
            <person name="Claverie J.M."/>
            <person name="Van Etten J.L."/>
        </authorList>
    </citation>
    <scope>NUCLEOTIDE SEQUENCE [LARGE SCALE GENOMIC DNA]</scope>
    <source>
        <strain evidence="3 4">NC64A</strain>
    </source>
</reference>
<organism evidence="4">
    <name type="scientific">Chlorella variabilis</name>
    <name type="common">Green alga</name>
    <dbReference type="NCBI Taxonomy" id="554065"/>
    <lineage>
        <taxon>Eukaryota</taxon>
        <taxon>Viridiplantae</taxon>
        <taxon>Chlorophyta</taxon>
        <taxon>core chlorophytes</taxon>
        <taxon>Trebouxiophyceae</taxon>
        <taxon>Chlorellales</taxon>
        <taxon>Chlorellaceae</taxon>
        <taxon>Chlorella clade</taxon>
        <taxon>Chlorella</taxon>
    </lineage>
</organism>
<dbReference type="PANTHER" id="PTHR43037">
    <property type="entry name" value="UNNAMED PRODUCT-RELATED"/>
    <property type="match status" value="1"/>
</dbReference>
<feature type="non-terminal residue" evidence="3">
    <location>
        <position position="1"/>
    </location>
</feature>
<keyword evidence="2" id="KW-0378">Hydrolase</keyword>
<dbReference type="PANTHER" id="PTHR43037:SF5">
    <property type="entry name" value="FERULOYL ESTERASE"/>
    <property type="match status" value="1"/>
</dbReference>
<gene>
    <name evidence="3" type="ORF">CHLNCDRAFT_11099</name>
</gene>
<evidence type="ECO:0000313" key="3">
    <source>
        <dbReference type="EMBL" id="EFN55721.1"/>
    </source>
</evidence>
<dbReference type="EMBL" id="GL433844">
    <property type="protein sequence ID" value="EFN55721.1"/>
    <property type="molecule type" value="Genomic_DNA"/>
</dbReference>
<evidence type="ECO:0000256" key="2">
    <source>
        <dbReference type="ARBA" id="ARBA00022801"/>
    </source>
</evidence>
<feature type="non-terminal residue" evidence="3">
    <location>
        <position position="192"/>
    </location>
</feature>
<protein>
    <recommendedName>
        <fullName evidence="5">Phospholipase/carboxylesterase/thioesterase domain-containing protein</fullName>
    </recommendedName>
</protein>
<dbReference type="STRING" id="554065.E1ZEV0"/>